<dbReference type="InterPro" id="IPR015590">
    <property type="entry name" value="Aldehyde_DH_dom"/>
</dbReference>
<feature type="active site" evidence="4">
    <location>
        <position position="315"/>
    </location>
</feature>
<dbReference type="Gene3D" id="3.40.605.10">
    <property type="entry name" value="Aldehyde Dehydrogenase, Chain A, domain 1"/>
    <property type="match status" value="1"/>
</dbReference>
<gene>
    <name evidence="8" type="ORF">B0I35DRAFT_511461</name>
</gene>
<dbReference type="GO" id="GO:0009450">
    <property type="term" value="P:gamma-aminobutyric acid catabolic process"/>
    <property type="evidence" value="ECO:0007669"/>
    <property type="project" value="TreeGrafter"/>
</dbReference>
<dbReference type="EMBL" id="JAGPNK010000006">
    <property type="protein sequence ID" value="KAH7319996.1"/>
    <property type="molecule type" value="Genomic_DNA"/>
</dbReference>
<dbReference type="CDD" id="cd07105">
    <property type="entry name" value="ALDH_SaliADH"/>
    <property type="match status" value="1"/>
</dbReference>
<dbReference type="Pfam" id="PF00171">
    <property type="entry name" value="Aldedh"/>
    <property type="match status" value="1"/>
</dbReference>
<dbReference type="FunFam" id="3.40.309.10:FF:000010">
    <property type="entry name" value="Gamma-aminobutyraldehyde dehydrogenase"/>
    <property type="match status" value="1"/>
</dbReference>
<dbReference type="PROSITE" id="PS00687">
    <property type="entry name" value="ALDEHYDE_DEHYDR_GLU"/>
    <property type="match status" value="1"/>
</dbReference>
<dbReference type="OrthoDB" id="310895at2759"/>
<comment type="caution">
    <text evidence="8">The sequence shown here is derived from an EMBL/GenBank/DDBJ whole genome shotgun (WGS) entry which is preliminary data.</text>
</comment>
<evidence type="ECO:0000256" key="5">
    <source>
        <dbReference type="RuleBase" id="RU003345"/>
    </source>
</evidence>
<evidence type="ECO:0000256" key="4">
    <source>
        <dbReference type="PROSITE-ProRule" id="PRU10007"/>
    </source>
</evidence>
<evidence type="ECO:0000259" key="7">
    <source>
        <dbReference type="Pfam" id="PF00171"/>
    </source>
</evidence>
<dbReference type="InterPro" id="IPR016162">
    <property type="entry name" value="Ald_DH_N"/>
</dbReference>
<sequence length="540" mass="57299">MPKPNPQRPPQKRTLKPPSTPVGIDDPSSRTLKGEVVFAIPESVAEPALDLISLGIVRMAAQTNGSGSPVPLFIGGQDYTPSSALDVISPITGKVIHRCGAASVEDAGLAVQAAADALAEWRKTTPKTRRDIFMKAADIMDKRKDELVGYMHNETGGSEAWCGFNLMVAADFIRDVAGRISTLAGSFPQTQDPNVGAIVMQEPYGVVLAIAPWNAPYILGTRAVAFPMAAGNTVVFKATEMSPKTMLAIASVFDEAGLPKGVLNVVVADPASAGPVTEALIANPHVKKINFTGSTAVGRIIGKVAGQNLKPCVLELGGKAPAIVWEDADLNVAAKECALGAFLNAGQICMSTERILVHKSVKEAFTKALSASVEAIFCAPEAEAPLLIRSDAVEKNRKLVADAVSKGASVIFGDKDAQESSPNRMRPIVLGDVTPEMDIYRNESFGPTVSVIEIETEEEAIRIANDTEYGLTSAVFTEDLRRGLRFAREIESGAVHINSMTVHDESILPHGGAKASGYGRFNTTNGLGEWVRSKAITFKL</sequence>
<dbReference type="InterPro" id="IPR016161">
    <property type="entry name" value="Ald_DH/histidinol_DH"/>
</dbReference>
<evidence type="ECO:0000256" key="2">
    <source>
        <dbReference type="ARBA" id="ARBA00022857"/>
    </source>
</evidence>
<feature type="region of interest" description="Disordered" evidence="6">
    <location>
        <begin position="1"/>
        <end position="28"/>
    </location>
</feature>
<proteinExistence type="inferred from homology"/>
<dbReference type="InterPro" id="IPR050740">
    <property type="entry name" value="Aldehyde_DH_Superfamily"/>
</dbReference>
<dbReference type="Gene3D" id="3.40.309.10">
    <property type="entry name" value="Aldehyde Dehydrogenase, Chain A, domain 2"/>
    <property type="match status" value="1"/>
</dbReference>
<keyword evidence="9" id="KW-1185">Reference proteome</keyword>
<dbReference type="PANTHER" id="PTHR43353:SF6">
    <property type="entry name" value="CYTOPLASMIC ALDEHYDE DEHYDROGENASE (EUROFUNG)"/>
    <property type="match status" value="1"/>
</dbReference>
<evidence type="ECO:0000256" key="3">
    <source>
        <dbReference type="ARBA" id="ARBA00023002"/>
    </source>
</evidence>
<dbReference type="InterPro" id="IPR016163">
    <property type="entry name" value="Ald_DH_C"/>
</dbReference>
<dbReference type="GO" id="GO:0004777">
    <property type="term" value="F:succinate-semialdehyde dehydrogenase (NAD+) activity"/>
    <property type="evidence" value="ECO:0007669"/>
    <property type="project" value="TreeGrafter"/>
</dbReference>
<dbReference type="AlphaFoldDB" id="A0A8K0SU58"/>
<organism evidence="8 9">
    <name type="scientific">Stachybotrys elegans</name>
    <dbReference type="NCBI Taxonomy" id="80388"/>
    <lineage>
        <taxon>Eukaryota</taxon>
        <taxon>Fungi</taxon>
        <taxon>Dikarya</taxon>
        <taxon>Ascomycota</taxon>
        <taxon>Pezizomycotina</taxon>
        <taxon>Sordariomycetes</taxon>
        <taxon>Hypocreomycetidae</taxon>
        <taxon>Hypocreales</taxon>
        <taxon>Stachybotryaceae</taxon>
        <taxon>Stachybotrys</taxon>
    </lineage>
</organism>
<dbReference type="SUPFAM" id="SSF53720">
    <property type="entry name" value="ALDH-like"/>
    <property type="match status" value="1"/>
</dbReference>
<name>A0A8K0SU58_9HYPO</name>
<evidence type="ECO:0000313" key="9">
    <source>
        <dbReference type="Proteomes" id="UP000813444"/>
    </source>
</evidence>
<evidence type="ECO:0000256" key="6">
    <source>
        <dbReference type="SAM" id="MobiDB-lite"/>
    </source>
</evidence>
<feature type="domain" description="Aldehyde dehydrogenase" evidence="7">
    <location>
        <begin position="83"/>
        <end position="536"/>
    </location>
</feature>
<dbReference type="FunFam" id="3.40.605.10:FF:000012">
    <property type="entry name" value="NAD-dependent succinate-semialdehyde dehydrogenase"/>
    <property type="match status" value="1"/>
</dbReference>
<dbReference type="InterPro" id="IPR029510">
    <property type="entry name" value="Ald_DH_CS_GLU"/>
</dbReference>
<evidence type="ECO:0000256" key="1">
    <source>
        <dbReference type="ARBA" id="ARBA00009986"/>
    </source>
</evidence>
<dbReference type="PANTHER" id="PTHR43353">
    <property type="entry name" value="SUCCINATE-SEMIALDEHYDE DEHYDROGENASE, MITOCHONDRIAL"/>
    <property type="match status" value="1"/>
</dbReference>
<comment type="similarity">
    <text evidence="1 5">Belongs to the aldehyde dehydrogenase family.</text>
</comment>
<dbReference type="Proteomes" id="UP000813444">
    <property type="component" value="Unassembled WGS sequence"/>
</dbReference>
<protein>
    <submittedName>
        <fullName evidence="8">Aldehyde dehydrogenase domain-containing protein</fullName>
    </submittedName>
</protein>
<keyword evidence="3 5" id="KW-0560">Oxidoreductase</keyword>
<keyword evidence="2" id="KW-0521">NADP</keyword>
<accession>A0A8K0SU58</accession>
<evidence type="ECO:0000313" key="8">
    <source>
        <dbReference type="EMBL" id="KAH7319996.1"/>
    </source>
</evidence>
<reference evidence="8" key="1">
    <citation type="journal article" date="2021" name="Nat. Commun.">
        <title>Genetic determinants of endophytism in the Arabidopsis root mycobiome.</title>
        <authorList>
            <person name="Mesny F."/>
            <person name="Miyauchi S."/>
            <person name="Thiergart T."/>
            <person name="Pickel B."/>
            <person name="Atanasova L."/>
            <person name="Karlsson M."/>
            <person name="Huettel B."/>
            <person name="Barry K.W."/>
            <person name="Haridas S."/>
            <person name="Chen C."/>
            <person name="Bauer D."/>
            <person name="Andreopoulos W."/>
            <person name="Pangilinan J."/>
            <person name="LaButti K."/>
            <person name="Riley R."/>
            <person name="Lipzen A."/>
            <person name="Clum A."/>
            <person name="Drula E."/>
            <person name="Henrissat B."/>
            <person name="Kohler A."/>
            <person name="Grigoriev I.V."/>
            <person name="Martin F.M."/>
            <person name="Hacquard S."/>
        </authorList>
    </citation>
    <scope>NUCLEOTIDE SEQUENCE</scope>
    <source>
        <strain evidence="8">MPI-CAGE-CH-0235</strain>
    </source>
</reference>